<comment type="caution">
    <text evidence="1">The sequence shown here is derived from an EMBL/GenBank/DDBJ whole genome shotgun (WGS) entry which is preliminary data.</text>
</comment>
<accession>A0ABP9TPA7</accession>
<evidence type="ECO:0000313" key="1">
    <source>
        <dbReference type="EMBL" id="GAA5228584.1"/>
    </source>
</evidence>
<sequence>MGRPVATVRRWLRRAAAPTHTLWLYEQAVQQAFRLNPEILVRPKSWPSMLGWSPNVLAATH</sequence>
<protein>
    <submittedName>
        <fullName evidence="1">Uncharacterized protein</fullName>
    </submittedName>
</protein>
<organism evidence="1 2">
    <name type="scientific">Paeniglutamicibacter antarcticus</name>
    <dbReference type="NCBI Taxonomy" id="494023"/>
    <lineage>
        <taxon>Bacteria</taxon>
        <taxon>Bacillati</taxon>
        <taxon>Actinomycetota</taxon>
        <taxon>Actinomycetes</taxon>
        <taxon>Micrococcales</taxon>
        <taxon>Micrococcaceae</taxon>
        <taxon>Paeniglutamicibacter</taxon>
    </lineage>
</organism>
<dbReference type="Proteomes" id="UP001501257">
    <property type="component" value="Unassembled WGS sequence"/>
</dbReference>
<name>A0ABP9TPA7_9MICC</name>
<dbReference type="EMBL" id="BAABLK010000082">
    <property type="protein sequence ID" value="GAA5228584.1"/>
    <property type="molecule type" value="Genomic_DNA"/>
</dbReference>
<evidence type="ECO:0000313" key="2">
    <source>
        <dbReference type="Proteomes" id="UP001501257"/>
    </source>
</evidence>
<gene>
    <name evidence="1" type="ORF">GCM10025778_31220</name>
</gene>
<reference evidence="2" key="1">
    <citation type="journal article" date="2019" name="Int. J. Syst. Evol. Microbiol.">
        <title>The Global Catalogue of Microorganisms (GCM) 10K type strain sequencing project: providing services to taxonomists for standard genome sequencing and annotation.</title>
        <authorList>
            <consortium name="The Broad Institute Genomics Platform"/>
            <consortium name="The Broad Institute Genome Sequencing Center for Infectious Disease"/>
            <person name="Wu L."/>
            <person name="Ma J."/>
        </authorList>
    </citation>
    <scope>NUCLEOTIDE SEQUENCE [LARGE SCALE GENOMIC DNA]</scope>
    <source>
        <strain evidence="2">JCM 18952</strain>
    </source>
</reference>
<keyword evidence="2" id="KW-1185">Reference proteome</keyword>
<proteinExistence type="predicted"/>